<organism evidence="3 4">
    <name type="scientific">Pelagirhabdus alkalitolerans</name>
    <dbReference type="NCBI Taxonomy" id="1612202"/>
    <lineage>
        <taxon>Bacteria</taxon>
        <taxon>Bacillati</taxon>
        <taxon>Bacillota</taxon>
        <taxon>Bacilli</taxon>
        <taxon>Bacillales</taxon>
        <taxon>Bacillaceae</taxon>
        <taxon>Pelagirhabdus</taxon>
    </lineage>
</organism>
<dbReference type="GO" id="GO:0005829">
    <property type="term" value="C:cytosol"/>
    <property type="evidence" value="ECO:0007669"/>
    <property type="project" value="TreeGrafter"/>
</dbReference>
<dbReference type="GO" id="GO:0005524">
    <property type="term" value="F:ATP binding"/>
    <property type="evidence" value="ECO:0007669"/>
    <property type="project" value="InterPro"/>
</dbReference>
<dbReference type="Gene3D" id="3.40.50.300">
    <property type="entry name" value="P-loop containing nucleotide triphosphate hydrolases"/>
    <property type="match status" value="2"/>
</dbReference>
<keyword evidence="3" id="KW-0347">Helicase</keyword>
<dbReference type="CDD" id="cd18799">
    <property type="entry name" value="SF2_C_EcoAI-like"/>
    <property type="match status" value="1"/>
</dbReference>
<dbReference type="Proteomes" id="UP000242949">
    <property type="component" value="Unassembled WGS sequence"/>
</dbReference>
<keyword evidence="3" id="KW-0067">ATP-binding</keyword>
<dbReference type="AlphaFoldDB" id="A0A1G6I175"/>
<dbReference type="GO" id="GO:0016787">
    <property type="term" value="F:hydrolase activity"/>
    <property type="evidence" value="ECO:0007669"/>
    <property type="project" value="InterPro"/>
</dbReference>
<evidence type="ECO:0000259" key="2">
    <source>
        <dbReference type="PROSITE" id="PS51194"/>
    </source>
</evidence>
<dbReference type="Pfam" id="PF00271">
    <property type="entry name" value="Helicase_C"/>
    <property type="match status" value="1"/>
</dbReference>
<evidence type="ECO:0000259" key="1">
    <source>
        <dbReference type="PROSITE" id="PS51192"/>
    </source>
</evidence>
<protein>
    <submittedName>
        <fullName evidence="3">Superfamily II DNA or RNA helicase</fullName>
    </submittedName>
</protein>
<name>A0A1G6I175_9BACI</name>
<gene>
    <name evidence="3" type="ORF">SAMN05421734_103317</name>
</gene>
<dbReference type="SMART" id="SM00490">
    <property type="entry name" value="HELICc"/>
    <property type="match status" value="1"/>
</dbReference>
<dbReference type="PROSITE" id="PS51194">
    <property type="entry name" value="HELICASE_CTER"/>
    <property type="match status" value="1"/>
</dbReference>
<dbReference type="InterPro" id="IPR006935">
    <property type="entry name" value="Helicase/UvrB_N"/>
</dbReference>
<dbReference type="EMBL" id="FMYI01000003">
    <property type="protein sequence ID" value="SDC00200.1"/>
    <property type="molecule type" value="Genomic_DNA"/>
</dbReference>
<dbReference type="OrthoDB" id="9802848at2"/>
<dbReference type="InterPro" id="IPR025202">
    <property type="entry name" value="PLD-like_dom"/>
</dbReference>
<proteinExistence type="predicted"/>
<dbReference type="GO" id="GO:0004386">
    <property type="term" value="F:helicase activity"/>
    <property type="evidence" value="ECO:0007669"/>
    <property type="project" value="UniProtKB-KW"/>
</dbReference>
<evidence type="ECO:0000313" key="4">
    <source>
        <dbReference type="Proteomes" id="UP000242949"/>
    </source>
</evidence>
<dbReference type="InterPro" id="IPR001650">
    <property type="entry name" value="Helicase_C-like"/>
</dbReference>
<dbReference type="SMART" id="SM00487">
    <property type="entry name" value="DEXDc"/>
    <property type="match status" value="1"/>
</dbReference>
<feature type="domain" description="Helicase C-terminal" evidence="2">
    <location>
        <begin position="420"/>
        <end position="582"/>
    </location>
</feature>
<accession>A0A1G6I175</accession>
<dbReference type="RefSeq" id="WP_090794715.1">
    <property type="nucleotide sequence ID" value="NZ_FMYI01000003.1"/>
</dbReference>
<dbReference type="STRING" id="1612202.SAMN05421734_103317"/>
<reference evidence="4" key="1">
    <citation type="submission" date="2016-09" db="EMBL/GenBank/DDBJ databases">
        <authorList>
            <person name="Varghese N."/>
            <person name="Submissions S."/>
        </authorList>
    </citation>
    <scope>NUCLEOTIDE SEQUENCE [LARGE SCALE GENOMIC DNA]</scope>
    <source>
        <strain evidence="4">S5</strain>
    </source>
</reference>
<dbReference type="Pfam" id="PF04851">
    <property type="entry name" value="ResIII"/>
    <property type="match status" value="1"/>
</dbReference>
<dbReference type="InterPro" id="IPR027417">
    <property type="entry name" value="P-loop_NTPase"/>
</dbReference>
<dbReference type="PROSITE" id="PS51192">
    <property type="entry name" value="HELICASE_ATP_BIND_1"/>
    <property type="match status" value="1"/>
</dbReference>
<keyword evidence="3" id="KW-0378">Hydrolase</keyword>
<dbReference type="PANTHER" id="PTHR47396">
    <property type="entry name" value="TYPE I RESTRICTION ENZYME ECOKI R PROTEIN"/>
    <property type="match status" value="1"/>
</dbReference>
<evidence type="ECO:0000313" key="3">
    <source>
        <dbReference type="EMBL" id="SDC00200.1"/>
    </source>
</evidence>
<dbReference type="Pfam" id="PF13091">
    <property type="entry name" value="PLDc_2"/>
    <property type="match status" value="1"/>
</dbReference>
<dbReference type="SUPFAM" id="SSF52540">
    <property type="entry name" value="P-loop containing nucleoside triphosphate hydrolases"/>
    <property type="match status" value="1"/>
</dbReference>
<sequence>MTKTKLIKENVVNDIKSGIECSSSTAILVSFMMKSGLELIMSSLQEALDSGAQIKILTGDYLYISQPEALDRLLDLKGDIEIRLWLSRGQSFHPKAYLFESNSANQLIIGSSNLSKSALTTGVEWNISVHQSNDSYIFEQAEDSFLKLFYHDQTVPINPETINQYRIEYNNYHEKFPGFIDNWHHREAEALMFTDVEPEYVKEHSIGYDSGGDLEPRPHQTLALNALEDTMNEQYDKALVVMATGLGKTFLAAFFAKQFKRVLFVAHREEILLQAKKSFEQVLTHESTGLYNQEVKDSEANHIFASVFTLSRNKHLHKFNQDDFDLIIVDEFHHAAARSYQGILDYFNPSFLLGLTATPDRLDGKDVYALCDGNVAFQMHFIEAIQHGYLTPFKYYGVYDDTDYSSITWLGRKYDPKELEKEQLKETLVEKIYHAWLKHKQTRTIVFCSSIRQAEYLGNYFKSQGVNAISLHSKTTSFSREDAIESIKTLELEVIFTVDLFNEGVDIPEVDTLLFVRPTESLTIYTQQVGRGLRLSEGKSHCHIIDMIGNYKNADVKMQLFDHSKSGQSKYAIVPEVPDNCELNLDVKVIDLIKHLVKKRQPRKERLLSSYFSLKKDLGRRPSYLEMHRLGYEDARQIKQEFKSYLGLLFYADELTEREAEMYREYKMLFEEVERTVMSKSYKMVVMKLMLDRGESLWAQPISADEIAYAFYEYLTSKDYRRLKDFNDKKTKKFITFEKNKITKLIEQMPFSKWSKSSNEMFSFDGKVFQLNMSIPTEIAQLLHQYINEIVHYRLESYFELTITK</sequence>
<keyword evidence="3" id="KW-0547">Nucleotide-binding</keyword>
<dbReference type="CDD" id="cd18032">
    <property type="entry name" value="DEXHc_RE_I_III_res"/>
    <property type="match status" value="1"/>
</dbReference>
<dbReference type="InterPro" id="IPR014001">
    <property type="entry name" value="Helicase_ATP-bd"/>
</dbReference>
<dbReference type="SUPFAM" id="SSF56024">
    <property type="entry name" value="Phospholipase D/nuclease"/>
    <property type="match status" value="1"/>
</dbReference>
<dbReference type="InterPro" id="IPR050742">
    <property type="entry name" value="Helicase_Restrict-Modif_Enz"/>
</dbReference>
<dbReference type="GO" id="GO:0003677">
    <property type="term" value="F:DNA binding"/>
    <property type="evidence" value="ECO:0007669"/>
    <property type="project" value="InterPro"/>
</dbReference>
<dbReference type="Gene3D" id="3.30.870.10">
    <property type="entry name" value="Endonuclease Chain A"/>
    <property type="match status" value="1"/>
</dbReference>
<keyword evidence="4" id="KW-1185">Reference proteome</keyword>
<feature type="domain" description="Helicase ATP-binding" evidence="1">
    <location>
        <begin position="229"/>
        <end position="377"/>
    </location>
</feature>
<dbReference type="PANTHER" id="PTHR47396:SF1">
    <property type="entry name" value="ATP-DEPENDENT HELICASE IRC3-RELATED"/>
    <property type="match status" value="1"/>
</dbReference>